<feature type="transmembrane region" description="Helical" evidence="1">
    <location>
        <begin position="61"/>
        <end position="80"/>
    </location>
</feature>
<protein>
    <submittedName>
        <fullName evidence="2">Uncharacterized protein</fullName>
    </submittedName>
</protein>
<evidence type="ECO:0000313" key="2">
    <source>
        <dbReference type="EMBL" id="MBY15075.1"/>
    </source>
</evidence>
<feature type="transmembrane region" description="Helical" evidence="1">
    <location>
        <begin position="87"/>
        <end position="105"/>
    </location>
</feature>
<dbReference type="EMBL" id="GGMR01002456">
    <property type="protein sequence ID" value="MBY15075.1"/>
    <property type="molecule type" value="Transcribed_RNA"/>
</dbReference>
<feature type="transmembrane region" description="Helical" evidence="1">
    <location>
        <begin position="20"/>
        <end position="41"/>
    </location>
</feature>
<feature type="transmembrane region" description="Helical" evidence="1">
    <location>
        <begin position="111"/>
        <end position="131"/>
    </location>
</feature>
<keyword evidence="1" id="KW-1133">Transmembrane helix</keyword>
<gene>
    <name evidence="2" type="ORF">g.91087</name>
</gene>
<keyword evidence="1" id="KW-0472">Membrane</keyword>
<reference evidence="2" key="1">
    <citation type="submission" date="2018-04" db="EMBL/GenBank/DDBJ databases">
        <title>Transcriptome of Schizaphis graminum biotype I.</title>
        <authorList>
            <person name="Scully E.D."/>
            <person name="Geib S.M."/>
            <person name="Palmer N.A."/>
            <person name="Koch K."/>
            <person name="Bradshaw J."/>
            <person name="Heng-Moss T."/>
            <person name="Sarath G."/>
        </authorList>
    </citation>
    <scope>NUCLEOTIDE SEQUENCE</scope>
</reference>
<accession>A0A2S2ND66</accession>
<evidence type="ECO:0000256" key="1">
    <source>
        <dbReference type="SAM" id="Phobius"/>
    </source>
</evidence>
<sequence length="142" mass="17488">MCQNRKFISTDICLKYPSQFIIIIIFFLIIIIVIYCLYSLYNFTRFLPMLFDVGLSHRYYSLLYLMFWPFEISTVILSNWRHARRNIKIHFFWTFEIVIVILVIANTRNKISKYIFFYTFLSTYSYCHQLADNLFYFKFCKF</sequence>
<keyword evidence="1" id="KW-0812">Transmembrane</keyword>
<proteinExistence type="predicted"/>
<organism evidence="2">
    <name type="scientific">Schizaphis graminum</name>
    <name type="common">Green bug aphid</name>
    <dbReference type="NCBI Taxonomy" id="13262"/>
    <lineage>
        <taxon>Eukaryota</taxon>
        <taxon>Metazoa</taxon>
        <taxon>Ecdysozoa</taxon>
        <taxon>Arthropoda</taxon>
        <taxon>Hexapoda</taxon>
        <taxon>Insecta</taxon>
        <taxon>Pterygota</taxon>
        <taxon>Neoptera</taxon>
        <taxon>Paraneoptera</taxon>
        <taxon>Hemiptera</taxon>
        <taxon>Sternorrhyncha</taxon>
        <taxon>Aphidomorpha</taxon>
        <taxon>Aphidoidea</taxon>
        <taxon>Aphididae</taxon>
        <taxon>Aphidini</taxon>
        <taxon>Schizaphis</taxon>
    </lineage>
</organism>
<name>A0A2S2ND66_SCHGA</name>
<dbReference type="AlphaFoldDB" id="A0A2S2ND66"/>